<feature type="region of interest" description="Disordered" evidence="1">
    <location>
        <begin position="86"/>
        <end position="111"/>
    </location>
</feature>
<accession>Q0W2X6</accession>
<keyword evidence="2" id="KW-0812">Transmembrane</keyword>
<keyword evidence="2" id="KW-1133">Transmembrane helix</keyword>
<evidence type="ECO:0000313" key="4">
    <source>
        <dbReference type="Proteomes" id="UP000000663"/>
    </source>
</evidence>
<dbReference type="Proteomes" id="UP000000663">
    <property type="component" value="Chromosome"/>
</dbReference>
<organism evidence="3 4">
    <name type="scientific">Methanocella arvoryzae (strain DSM 22066 / NBRC 105507 / MRE50)</name>
    <dbReference type="NCBI Taxonomy" id="351160"/>
    <lineage>
        <taxon>Archaea</taxon>
        <taxon>Methanobacteriati</taxon>
        <taxon>Methanobacteriota</taxon>
        <taxon>Stenosarchaea group</taxon>
        <taxon>Methanomicrobia</taxon>
        <taxon>Methanocellales</taxon>
        <taxon>Methanocellaceae</taxon>
        <taxon>Methanocella</taxon>
    </lineage>
</organism>
<dbReference type="eggNOG" id="arCOG11013">
    <property type="taxonomic scope" value="Archaea"/>
</dbReference>
<dbReference type="STRING" id="351160.RCIX2139"/>
<dbReference type="EMBL" id="AM114193">
    <property type="protein sequence ID" value="CAJ37267.1"/>
    <property type="molecule type" value="Genomic_DNA"/>
</dbReference>
<dbReference type="InterPro" id="IPR013783">
    <property type="entry name" value="Ig-like_fold"/>
</dbReference>
<evidence type="ECO:0000313" key="3">
    <source>
        <dbReference type="EMBL" id="CAJ37267.1"/>
    </source>
</evidence>
<reference evidence="3 4" key="1">
    <citation type="journal article" date="2006" name="Science">
        <title>Genome of rice cluster I archaea -- the key methane producers in the rice rhizosphere.</title>
        <authorList>
            <person name="Erkel C."/>
            <person name="Kube M."/>
            <person name="Reinhardt R."/>
            <person name="Liesack W."/>
        </authorList>
    </citation>
    <scope>NUCLEOTIDE SEQUENCE [LARGE SCALE GENOMIC DNA]</scope>
    <source>
        <strain evidence="4">DSM 22066 / NBRC 105507 / MRE50</strain>
    </source>
</reference>
<dbReference type="KEGG" id="rci:RCIX2139"/>
<gene>
    <name evidence="3" type="ORF">RCIX2139</name>
</gene>
<feature type="transmembrane region" description="Helical" evidence="2">
    <location>
        <begin position="20"/>
        <end position="38"/>
    </location>
</feature>
<dbReference type="Gene3D" id="2.60.40.10">
    <property type="entry name" value="Immunoglobulins"/>
    <property type="match status" value="1"/>
</dbReference>
<proteinExistence type="predicted"/>
<sequence>MNFTHSYLFSVSVVKERDKIIILLAVLAIVASAIWAISPYGEAQETGLAVSATVVPTPAVGPTAFAPGGDATAAPTIAVGTRTVSTPTVTPAPMTPTPAATPAPTPVAGAAGQQGTSAQLVNYGTDKDTFNRGEQATGFITIKNTGNTVINDVTTAVSASRAVPVIGETTLGSKDYTFSNLNINPGETKRIEFKADIPAEYRGVSTAGEYTLHVTVKTGGTEIGSFSKKVNIA</sequence>
<evidence type="ECO:0000256" key="1">
    <source>
        <dbReference type="SAM" id="MobiDB-lite"/>
    </source>
</evidence>
<protein>
    <submittedName>
        <fullName evidence="3">Uncharacterized protein</fullName>
    </submittedName>
</protein>
<dbReference type="PATRIC" id="fig|351160.9.peg.1014"/>
<dbReference type="AlphaFoldDB" id="Q0W2X6"/>
<keyword evidence="2" id="KW-0472">Membrane</keyword>
<keyword evidence="4" id="KW-1185">Reference proteome</keyword>
<evidence type="ECO:0000256" key="2">
    <source>
        <dbReference type="SAM" id="Phobius"/>
    </source>
</evidence>
<feature type="compositionally biased region" description="Pro residues" evidence="1">
    <location>
        <begin position="93"/>
        <end position="105"/>
    </location>
</feature>
<name>Q0W2X6_METAR</name>